<gene>
    <name evidence="6" type="ORF">SeMB42_g01318</name>
</gene>
<feature type="domain" description="Phospholipid/glycerol acyltransferase" evidence="5">
    <location>
        <begin position="138"/>
        <end position="260"/>
    </location>
</feature>
<evidence type="ECO:0000256" key="4">
    <source>
        <dbReference type="SAM" id="Phobius"/>
    </source>
</evidence>
<dbReference type="PANTHER" id="PTHR10983">
    <property type="entry name" value="1-ACYLGLYCEROL-3-PHOSPHATE ACYLTRANSFERASE-RELATED"/>
    <property type="match status" value="1"/>
</dbReference>
<dbReference type="CDD" id="cd07990">
    <property type="entry name" value="LPLAT_LCLAT1-like"/>
    <property type="match status" value="1"/>
</dbReference>
<sequence>MHPEHENYNMPQHVHTFTSSCAFSRCCHAFSSIFAQLNQARELVVRVALLGKVLRVGMSPLGVLRLTIVLLILLVPTIVLNLMQFLSLLFRPFAPKGAALFNCFCAGAVWFYLQSVFERLDDAKITFSGDQLPDMENCLIISNHVGFSDFFLIHAVAIRRRMVSNCKYFAKDSLKWIPFFGWGMWLMGMPFMKRNWASDASRIEKVFSTIKDLKLPVWLISYLEGTRYTEAKAAESKAFAKEKGLPQLEKVLLPRTKGFVATVSAFRHSHVKYVYDFTIVYKHVEKGLQVSPSLPRIFTGALSKEYKFHVHVKKYAIASLPTDPEKLSQWAVERYEEKDALLQKMQVSWTDKIRLKVDPWPRNVVTN</sequence>
<dbReference type="SMART" id="SM00563">
    <property type="entry name" value="PlsC"/>
    <property type="match status" value="1"/>
</dbReference>
<dbReference type="InterPro" id="IPR032098">
    <property type="entry name" value="Acyltransf_C"/>
</dbReference>
<evidence type="ECO:0000256" key="2">
    <source>
        <dbReference type="ARBA" id="ARBA00022679"/>
    </source>
</evidence>
<comment type="similarity">
    <text evidence="1">Belongs to the 1-acyl-sn-glycerol-3-phosphate acyltransferase family.</text>
</comment>
<feature type="transmembrane region" description="Helical" evidence="4">
    <location>
        <begin position="62"/>
        <end position="86"/>
    </location>
</feature>
<dbReference type="SUPFAM" id="SSF69593">
    <property type="entry name" value="Glycerol-3-phosphate (1)-acyltransferase"/>
    <property type="match status" value="1"/>
</dbReference>
<keyword evidence="4" id="KW-1133">Transmembrane helix</keyword>
<dbReference type="STRING" id="286115.A0A507DLJ3"/>
<dbReference type="EMBL" id="QEAN01000033">
    <property type="protein sequence ID" value="TPX52569.1"/>
    <property type="molecule type" value="Genomic_DNA"/>
</dbReference>
<evidence type="ECO:0000256" key="1">
    <source>
        <dbReference type="ARBA" id="ARBA00008655"/>
    </source>
</evidence>
<evidence type="ECO:0000259" key="5">
    <source>
        <dbReference type="SMART" id="SM00563"/>
    </source>
</evidence>
<accession>A0A507DLJ3</accession>
<reference evidence="6 7" key="1">
    <citation type="journal article" date="2019" name="Sci. Rep.">
        <title>Comparative genomics of chytrid fungi reveal insights into the obligate biotrophic and pathogenic lifestyle of Synchytrium endobioticum.</title>
        <authorList>
            <person name="van de Vossenberg B.T.L.H."/>
            <person name="Warris S."/>
            <person name="Nguyen H.D.T."/>
            <person name="van Gent-Pelzer M.P.E."/>
            <person name="Joly D.L."/>
            <person name="van de Geest H.C."/>
            <person name="Bonants P.J.M."/>
            <person name="Smith D.S."/>
            <person name="Levesque C.A."/>
            <person name="van der Lee T.A.J."/>
        </authorList>
    </citation>
    <scope>NUCLEOTIDE SEQUENCE [LARGE SCALE GENOMIC DNA]</scope>
    <source>
        <strain evidence="6 7">MB42</strain>
    </source>
</reference>
<keyword evidence="7" id="KW-1185">Reference proteome</keyword>
<keyword evidence="3 6" id="KW-0012">Acyltransferase</keyword>
<dbReference type="Proteomes" id="UP000317494">
    <property type="component" value="Unassembled WGS sequence"/>
</dbReference>
<keyword evidence="4" id="KW-0812">Transmembrane</keyword>
<comment type="caution">
    <text evidence="6">The sequence shown here is derived from an EMBL/GenBank/DDBJ whole genome shotgun (WGS) entry which is preliminary data.</text>
</comment>
<dbReference type="PANTHER" id="PTHR10983:SF24">
    <property type="entry name" value="1-ACYLGLYCEROL-3-PHOSPHATE O-ACYLTRANSFERASE 3, ISOFORM E-RELATED"/>
    <property type="match status" value="1"/>
</dbReference>
<evidence type="ECO:0000256" key="3">
    <source>
        <dbReference type="ARBA" id="ARBA00023315"/>
    </source>
</evidence>
<dbReference type="VEuPathDB" id="FungiDB:SeMB42_g01318"/>
<dbReference type="AlphaFoldDB" id="A0A507DLJ3"/>
<organism evidence="6 7">
    <name type="scientific">Synchytrium endobioticum</name>
    <dbReference type="NCBI Taxonomy" id="286115"/>
    <lineage>
        <taxon>Eukaryota</taxon>
        <taxon>Fungi</taxon>
        <taxon>Fungi incertae sedis</taxon>
        <taxon>Chytridiomycota</taxon>
        <taxon>Chytridiomycota incertae sedis</taxon>
        <taxon>Chytridiomycetes</taxon>
        <taxon>Synchytriales</taxon>
        <taxon>Synchytriaceae</taxon>
        <taxon>Synchytrium</taxon>
    </lineage>
</organism>
<feature type="transmembrane region" description="Helical" evidence="4">
    <location>
        <begin position="98"/>
        <end position="117"/>
    </location>
</feature>
<evidence type="ECO:0000313" key="6">
    <source>
        <dbReference type="EMBL" id="TPX52569.1"/>
    </source>
</evidence>
<dbReference type="GO" id="GO:0003841">
    <property type="term" value="F:1-acylglycerol-3-phosphate O-acyltransferase activity"/>
    <property type="evidence" value="ECO:0007669"/>
    <property type="project" value="TreeGrafter"/>
</dbReference>
<dbReference type="Pfam" id="PF16076">
    <property type="entry name" value="Acyltransf_C"/>
    <property type="match status" value="1"/>
</dbReference>
<evidence type="ECO:0000313" key="7">
    <source>
        <dbReference type="Proteomes" id="UP000317494"/>
    </source>
</evidence>
<keyword evidence="4" id="KW-0472">Membrane</keyword>
<dbReference type="Pfam" id="PF01553">
    <property type="entry name" value="Acyltransferase"/>
    <property type="match status" value="1"/>
</dbReference>
<name>A0A507DLJ3_9FUNG</name>
<dbReference type="InterPro" id="IPR002123">
    <property type="entry name" value="Plipid/glycerol_acylTrfase"/>
</dbReference>
<proteinExistence type="inferred from homology"/>
<dbReference type="GO" id="GO:0012505">
    <property type="term" value="C:endomembrane system"/>
    <property type="evidence" value="ECO:0007669"/>
    <property type="project" value="TreeGrafter"/>
</dbReference>
<keyword evidence="2 6" id="KW-0808">Transferase</keyword>
<protein>
    <submittedName>
        <fullName evidence="6">1-acylglycerol-3-phosphate O-acyltransferase</fullName>
    </submittedName>
</protein>